<comment type="catalytic activity">
    <reaction evidence="17 19">
        <text>alpha-ribazole + adenosylcob(III)inamide-GDP = adenosylcob(III)alamin + GMP + H(+)</text>
        <dbReference type="Rhea" id="RHEA:16049"/>
        <dbReference type="ChEBI" id="CHEBI:10329"/>
        <dbReference type="ChEBI" id="CHEBI:15378"/>
        <dbReference type="ChEBI" id="CHEBI:18408"/>
        <dbReference type="ChEBI" id="CHEBI:58115"/>
        <dbReference type="ChEBI" id="CHEBI:60487"/>
        <dbReference type="EC" id="2.7.8.26"/>
    </reaction>
</comment>
<dbReference type="OrthoDB" id="9794626at2"/>
<dbReference type="HAMAP" id="MF_00719">
    <property type="entry name" value="CobS"/>
    <property type="match status" value="1"/>
</dbReference>
<comment type="pathway">
    <text evidence="3 19">Cofactor biosynthesis; adenosylcobalamin biosynthesis; adenosylcobalamin from cob(II)yrinate a,c-diamide: step 7/7.</text>
</comment>
<keyword evidence="7 19" id="KW-1003">Cell membrane</keyword>
<feature type="transmembrane region" description="Helical" evidence="19">
    <location>
        <begin position="47"/>
        <end position="80"/>
    </location>
</feature>
<evidence type="ECO:0000256" key="17">
    <source>
        <dbReference type="ARBA" id="ARBA00048623"/>
    </source>
</evidence>
<evidence type="ECO:0000256" key="14">
    <source>
        <dbReference type="ARBA" id="ARBA00025228"/>
    </source>
</evidence>
<comment type="catalytic activity">
    <reaction evidence="18 19">
        <text>alpha-ribazole 5'-phosphate + adenosylcob(III)inamide-GDP = adenosylcob(III)alamin 5'-phosphate + GMP + H(+)</text>
        <dbReference type="Rhea" id="RHEA:23560"/>
        <dbReference type="ChEBI" id="CHEBI:15378"/>
        <dbReference type="ChEBI" id="CHEBI:57918"/>
        <dbReference type="ChEBI" id="CHEBI:58115"/>
        <dbReference type="ChEBI" id="CHEBI:60487"/>
        <dbReference type="ChEBI" id="CHEBI:60493"/>
        <dbReference type="EC" id="2.7.8.26"/>
    </reaction>
</comment>
<dbReference type="RefSeq" id="WP_005298495.1">
    <property type="nucleotide sequence ID" value="NZ_CP018297.1"/>
</dbReference>
<dbReference type="Proteomes" id="UP000251647">
    <property type="component" value="Unassembled WGS sequence"/>
</dbReference>
<dbReference type="PANTHER" id="PTHR34148:SF1">
    <property type="entry name" value="ADENOSYLCOBINAMIDE-GDP RIBAZOLETRANSFERASE"/>
    <property type="match status" value="1"/>
</dbReference>
<comment type="similarity">
    <text evidence="4 19">Belongs to the CobS family.</text>
</comment>
<comment type="cofactor">
    <cofactor evidence="1 19">
        <name>Mg(2+)</name>
        <dbReference type="ChEBI" id="CHEBI:18420"/>
    </cofactor>
</comment>
<keyword evidence="10 19" id="KW-0812">Transmembrane</keyword>
<dbReference type="GO" id="GO:0005886">
    <property type="term" value="C:plasma membrane"/>
    <property type="evidence" value="ECO:0007669"/>
    <property type="project" value="UniProtKB-SubCell"/>
</dbReference>
<evidence type="ECO:0000256" key="2">
    <source>
        <dbReference type="ARBA" id="ARBA00004651"/>
    </source>
</evidence>
<dbReference type="GO" id="GO:0051073">
    <property type="term" value="F:adenosylcobinamide-GDP ribazoletransferase activity"/>
    <property type="evidence" value="ECO:0007669"/>
    <property type="project" value="UniProtKB-UniRule"/>
</dbReference>
<evidence type="ECO:0000313" key="21">
    <source>
        <dbReference type="Proteomes" id="UP000251647"/>
    </source>
</evidence>
<evidence type="ECO:0000256" key="10">
    <source>
        <dbReference type="ARBA" id="ARBA00022692"/>
    </source>
</evidence>
<dbReference type="GO" id="GO:0008818">
    <property type="term" value="F:cobalamin 5'-phosphate synthase activity"/>
    <property type="evidence" value="ECO:0007669"/>
    <property type="project" value="UniProtKB-UniRule"/>
</dbReference>
<dbReference type="NCBIfam" id="TIGR00317">
    <property type="entry name" value="cobS"/>
    <property type="match status" value="1"/>
</dbReference>
<evidence type="ECO:0000256" key="6">
    <source>
        <dbReference type="ARBA" id="ARBA00015850"/>
    </source>
</evidence>
<evidence type="ECO:0000256" key="18">
    <source>
        <dbReference type="ARBA" id="ARBA00049504"/>
    </source>
</evidence>
<evidence type="ECO:0000256" key="5">
    <source>
        <dbReference type="ARBA" id="ARBA00013200"/>
    </source>
</evidence>
<dbReference type="PANTHER" id="PTHR34148">
    <property type="entry name" value="ADENOSYLCOBINAMIDE-GDP RIBAZOLETRANSFERASE"/>
    <property type="match status" value="1"/>
</dbReference>
<accession>A0A2T3QL22</accession>
<evidence type="ECO:0000256" key="3">
    <source>
        <dbReference type="ARBA" id="ARBA00004663"/>
    </source>
</evidence>
<keyword evidence="13 19" id="KW-0472">Membrane</keyword>
<proteinExistence type="inferred from homology"/>
<dbReference type="EMBL" id="UATL01000001">
    <property type="protein sequence ID" value="SPY28738.1"/>
    <property type="molecule type" value="Genomic_DNA"/>
</dbReference>
<keyword evidence="12 19" id="KW-1133">Transmembrane helix</keyword>
<protein>
    <recommendedName>
        <fullName evidence="6 19">Adenosylcobinamide-GDP ribazoletransferase</fullName>
        <ecNumber evidence="5 19">2.7.8.26</ecNumber>
    </recommendedName>
    <alternativeName>
        <fullName evidence="16 19">Cobalamin synthase</fullName>
    </alternativeName>
    <alternativeName>
        <fullName evidence="15 19">Cobalamin-5'-phosphate synthase</fullName>
    </alternativeName>
</protein>
<comment type="subcellular location">
    <subcellularLocation>
        <location evidence="2 19">Cell membrane</location>
        <topology evidence="2 19">Multi-pass membrane protein</topology>
    </subcellularLocation>
</comment>
<evidence type="ECO:0000256" key="1">
    <source>
        <dbReference type="ARBA" id="ARBA00001946"/>
    </source>
</evidence>
<comment type="function">
    <text evidence="14 19">Joins adenosylcobinamide-GDP and alpha-ribazole to generate adenosylcobalamin (Ado-cobalamin). Also synthesizes adenosylcobalamin 5'-phosphate from adenosylcobinamide-GDP and alpha-ribazole 5'-phosphate.</text>
</comment>
<keyword evidence="9 19" id="KW-0808">Transferase</keyword>
<dbReference type="Pfam" id="PF02654">
    <property type="entry name" value="CobS"/>
    <property type="match status" value="1"/>
</dbReference>
<evidence type="ECO:0000256" key="13">
    <source>
        <dbReference type="ARBA" id="ARBA00023136"/>
    </source>
</evidence>
<feature type="transmembrane region" description="Helical" evidence="19">
    <location>
        <begin position="150"/>
        <end position="174"/>
    </location>
</feature>
<organism evidence="20 21">
    <name type="scientific">Photobacterium damselae</name>
    <dbReference type="NCBI Taxonomy" id="38293"/>
    <lineage>
        <taxon>Bacteria</taxon>
        <taxon>Pseudomonadati</taxon>
        <taxon>Pseudomonadota</taxon>
        <taxon>Gammaproteobacteria</taxon>
        <taxon>Vibrionales</taxon>
        <taxon>Vibrionaceae</taxon>
        <taxon>Photobacterium</taxon>
    </lineage>
</organism>
<dbReference type="AlphaFoldDB" id="A0A2T3QL22"/>
<dbReference type="NCBIfam" id="NF001277">
    <property type="entry name" value="PRK00235.1-3"/>
    <property type="match status" value="1"/>
</dbReference>
<evidence type="ECO:0000256" key="4">
    <source>
        <dbReference type="ARBA" id="ARBA00010561"/>
    </source>
</evidence>
<reference evidence="20 21" key="1">
    <citation type="submission" date="2018-06" db="EMBL/GenBank/DDBJ databases">
        <authorList>
            <consortium name="Pathogen Informatics"/>
            <person name="Doyle S."/>
        </authorList>
    </citation>
    <scope>NUCLEOTIDE SEQUENCE [LARGE SCALE GENOMIC DNA]</scope>
    <source>
        <strain evidence="20 21">NCTC11647</strain>
    </source>
</reference>
<dbReference type="UniPathway" id="UPA00148">
    <property type="reaction ID" value="UER00238"/>
</dbReference>
<evidence type="ECO:0000256" key="8">
    <source>
        <dbReference type="ARBA" id="ARBA00022573"/>
    </source>
</evidence>
<evidence type="ECO:0000256" key="12">
    <source>
        <dbReference type="ARBA" id="ARBA00022989"/>
    </source>
</evidence>
<evidence type="ECO:0000256" key="7">
    <source>
        <dbReference type="ARBA" id="ARBA00022475"/>
    </source>
</evidence>
<evidence type="ECO:0000256" key="16">
    <source>
        <dbReference type="ARBA" id="ARBA00032853"/>
    </source>
</evidence>
<evidence type="ECO:0000313" key="20">
    <source>
        <dbReference type="EMBL" id="SPY28738.1"/>
    </source>
</evidence>
<evidence type="ECO:0000256" key="19">
    <source>
        <dbReference type="HAMAP-Rule" id="MF_00719"/>
    </source>
</evidence>
<dbReference type="InterPro" id="IPR003805">
    <property type="entry name" value="CobS"/>
</dbReference>
<evidence type="ECO:0000256" key="9">
    <source>
        <dbReference type="ARBA" id="ARBA00022679"/>
    </source>
</evidence>
<evidence type="ECO:0000256" key="11">
    <source>
        <dbReference type="ARBA" id="ARBA00022842"/>
    </source>
</evidence>
<name>A0A2T3QL22_PHODM</name>
<sequence>MKFQFNREQIRYQWQLFLIALSFFTRIPVPQNTPFTEQRLNQANRYFGLVGCIVGLLSALSYLVFAAILPVSIAIGFAMITSMLITGAFHEDGLADVFDGFGGGWTVEKKLSIMKDSRVGTYGLCSLIMMLGLKWLTLTYLAQDSVWLPAYALFVMHGVSRVVAASLIFSYPYVRADQTSKVKPLAKQQSPFELWVLIGTGLVLVSIFPISLAISLIAAMVIVRFAAGAWFQQQLGGYTGDCLGACQQIAELIGYCVILAFYHHILG</sequence>
<keyword evidence="11 19" id="KW-0460">Magnesium</keyword>
<feature type="transmembrane region" description="Helical" evidence="19">
    <location>
        <begin position="119"/>
        <end position="138"/>
    </location>
</feature>
<dbReference type="EC" id="2.7.8.26" evidence="5 19"/>
<feature type="transmembrane region" description="Helical" evidence="19">
    <location>
        <begin position="194"/>
        <end position="227"/>
    </location>
</feature>
<keyword evidence="8 19" id="KW-0169">Cobalamin biosynthesis</keyword>
<dbReference type="GO" id="GO:0009236">
    <property type="term" value="P:cobalamin biosynthetic process"/>
    <property type="evidence" value="ECO:0007669"/>
    <property type="project" value="UniProtKB-UniRule"/>
</dbReference>
<evidence type="ECO:0000256" key="15">
    <source>
        <dbReference type="ARBA" id="ARBA00032605"/>
    </source>
</evidence>
<gene>
    <name evidence="19" type="primary">cobS</name>
    <name evidence="20" type="ORF">NCTC11647_01839</name>
</gene>